<dbReference type="PROSITE" id="PS50943">
    <property type="entry name" value="HTH_CROC1"/>
    <property type="match status" value="1"/>
</dbReference>
<protein>
    <submittedName>
        <fullName evidence="3">Helix-turn-helix transcriptional regulator</fullName>
    </submittedName>
</protein>
<dbReference type="PANTHER" id="PTHR46558">
    <property type="entry name" value="TRACRIPTIONAL REGULATORY PROTEIN-RELATED-RELATED"/>
    <property type="match status" value="1"/>
</dbReference>
<dbReference type="InterPro" id="IPR001387">
    <property type="entry name" value="Cro/C1-type_HTH"/>
</dbReference>
<feature type="domain" description="HTH cro/C1-type" evidence="2">
    <location>
        <begin position="12"/>
        <end position="66"/>
    </location>
</feature>
<dbReference type="Pfam" id="PF01381">
    <property type="entry name" value="HTH_3"/>
    <property type="match status" value="1"/>
</dbReference>
<comment type="caution">
    <text evidence="3">The sequence shown here is derived from an EMBL/GenBank/DDBJ whole genome shotgun (WGS) entry which is preliminary data.</text>
</comment>
<dbReference type="GO" id="GO:0003677">
    <property type="term" value="F:DNA binding"/>
    <property type="evidence" value="ECO:0007669"/>
    <property type="project" value="UniProtKB-KW"/>
</dbReference>
<evidence type="ECO:0000256" key="1">
    <source>
        <dbReference type="ARBA" id="ARBA00023125"/>
    </source>
</evidence>
<dbReference type="PANTHER" id="PTHR46558:SF11">
    <property type="entry name" value="HTH-TYPE TRANSCRIPTIONAL REGULATOR XRE"/>
    <property type="match status" value="1"/>
</dbReference>
<name>A0AAJ3F8S4_MEDGN</name>
<dbReference type="Gene3D" id="1.10.260.40">
    <property type="entry name" value="lambda repressor-like DNA-binding domains"/>
    <property type="match status" value="1"/>
</dbReference>
<keyword evidence="1" id="KW-0238">DNA-binding</keyword>
<dbReference type="AlphaFoldDB" id="A0AAJ3F8S4"/>
<dbReference type="CDD" id="cd00093">
    <property type="entry name" value="HTH_XRE"/>
    <property type="match status" value="1"/>
</dbReference>
<evidence type="ECO:0000313" key="4">
    <source>
        <dbReference type="Proteomes" id="UP001296643"/>
    </source>
</evidence>
<sequence length="242" mass="27936">MENVTDIFKTRLRDLRISSNKSQEELANELGISRGAVSYYEKGNRVPDINILNNIAEYFHVTCDYLLGRSDIPRPDIDKQAISELTGLSDVSISALKLLKRTSCPQNGVSYETAINRLLLLETINVIIESHADDLLDHLSCYFFARFTHFGNFYDKHSELSPISELELYDKSLNISISEDYDFLSDSFLLMIQRDLTDIRDSYYHNLTVNLRTSLTGETTERAYRIIQNFLKIKSKQRNPFE</sequence>
<proteinExistence type="predicted"/>
<reference evidence="3" key="2">
    <citation type="submission" date="2020-02" db="EMBL/GenBank/DDBJ databases">
        <authorList>
            <person name="Littmann E."/>
            <person name="Sorbara M."/>
        </authorList>
    </citation>
    <scope>NUCLEOTIDE SEQUENCE</scope>
    <source>
        <strain evidence="3">MSK.22.53</strain>
    </source>
</reference>
<dbReference type="RefSeq" id="WP_173900515.1">
    <property type="nucleotide sequence ID" value="NZ_JAAIRM010000016.1"/>
</dbReference>
<organism evidence="3 4">
    <name type="scientific">Mediterraneibacter gnavus</name>
    <name type="common">Ruminococcus gnavus</name>
    <dbReference type="NCBI Taxonomy" id="33038"/>
    <lineage>
        <taxon>Bacteria</taxon>
        <taxon>Bacillati</taxon>
        <taxon>Bacillota</taxon>
        <taxon>Clostridia</taxon>
        <taxon>Lachnospirales</taxon>
        <taxon>Lachnospiraceae</taxon>
        <taxon>Mediterraneibacter</taxon>
    </lineage>
</organism>
<evidence type="ECO:0000259" key="2">
    <source>
        <dbReference type="PROSITE" id="PS50943"/>
    </source>
</evidence>
<reference evidence="3" key="1">
    <citation type="journal article" date="2020" name="Cell Host Microbe">
        <title>Functional and Genomic Variation between Human-Derived Isolates of Lachnospiraceae Reveals Inter- and Intra-Species Diversity.</title>
        <authorList>
            <person name="Sorbara M.T."/>
            <person name="Littmann E.R."/>
            <person name="Fontana E."/>
            <person name="Moody T.U."/>
            <person name="Kohout C.E."/>
            <person name="Gjonbalaj M."/>
            <person name="Eaton V."/>
            <person name="Seok R."/>
            <person name="Leiner I.M."/>
            <person name="Pamer E.G."/>
        </authorList>
    </citation>
    <scope>NUCLEOTIDE SEQUENCE</scope>
    <source>
        <strain evidence="3">MSK.22.53</strain>
    </source>
</reference>
<gene>
    <name evidence="3" type="ORF">G4958_10320</name>
</gene>
<dbReference type="InterPro" id="IPR010982">
    <property type="entry name" value="Lambda_DNA-bd_dom_sf"/>
</dbReference>
<dbReference type="SUPFAM" id="SSF47413">
    <property type="entry name" value="lambda repressor-like DNA-binding domains"/>
    <property type="match status" value="1"/>
</dbReference>
<dbReference type="Proteomes" id="UP001296643">
    <property type="component" value="Unassembled WGS sequence"/>
</dbReference>
<dbReference type="EMBL" id="JAAIRM010000016">
    <property type="protein sequence ID" value="NSI19741.1"/>
    <property type="molecule type" value="Genomic_DNA"/>
</dbReference>
<dbReference type="SMART" id="SM00530">
    <property type="entry name" value="HTH_XRE"/>
    <property type="match status" value="1"/>
</dbReference>
<evidence type="ECO:0000313" key="3">
    <source>
        <dbReference type="EMBL" id="NSI19741.1"/>
    </source>
</evidence>
<accession>A0AAJ3F8S4</accession>